<dbReference type="Gene3D" id="3.90.190.10">
    <property type="entry name" value="Protein tyrosine phosphatase superfamily"/>
    <property type="match status" value="1"/>
</dbReference>
<accession>A0AAE3D2A6</accession>
<dbReference type="AlphaFoldDB" id="A0AAE3D2A6"/>
<reference evidence="1" key="1">
    <citation type="submission" date="2021-08" db="EMBL/GenBank/DDBJ databases">
        <title>Hoeflea bacterium WL0058 sp. nov., isolated from the sediment.</title>
        <authorList>
            <person name="Wang L."/>
            <person name="Zhang D."/>
        </authorList>
    </citation>
    <scope>NUCLEOTIDE SEQUENCE</scope>
    <source>
        <strain evidence="1">WL0058</strain>
    </source>
</reference>
<dbReference type="SUPFAM" id="SSF52799">
    <property type="entry name" value="(Phosphotyrosine protein) phosphatases II"/>
    <property type="match status" value="1"/>
</dbReference>
<dbReference type="InterPro" id="IPR029021">
    <property type="entry name" value="Prot-tyrosine_phosphatase-like"/>
</dbReference>
<dbReference type="EMBL" id="JAICBX010000004">
    <property type="protein sequence ID" value="MBW8639579.1"/>
    <property type="molecule type" value="Genomic_DNA"/>
</dbReference>
<evidence type="ECO:0000313" key="1">
    <source>
        <dbReference type="EMBL" id="MBW8639579.1"/>
    </source>
</evidence>
<protein>
    <submittedName>
        <fullName evidence="1">Tyrosine protein phosphatase</fullName>
    </submittedName>
</protein>
<dbReference type="PROSITE" id="PS00383">
    <property type="entry name" value="TYR_PHOSPHATASE_1"/>
    <property type="match status" value="1"/>
</dbReference>
<sequence length="170" mass="18727">MPHLVVCPLSRLEKTASEHDVRDVITLLSPDMQAERPAGVPPDRHLRLSLHDISAEISGMERPAADHVSGMIDFARSWTRQKPLLIHCWMGISRSTAAAYVCALSLNPDLDEMELALALRRRSPSATPNARLVALADEILGREGRMNAAIKRIGRGRNAREGAPFVLPIK</sequence>
<dbReference type="Proteomes" id="UP001196509">
    <property type="component" value="Unassembled WGS sequence"/>
</dbReference>
<name>A0AAE3D2A6_9HYPH</name>
<gene>
    <name evidence="1" type="ORF">K1W69_20470</name>
</gene>
<dbReference type="RefSeq" id="WP_220230300.1">
    <property type="nucleotide sequence ID" value="NZ_JAICBX010000004.1"/>
</dbReference>
<proteinExistence type="predicted"/>
<evidence type="ECO:0000313" key="2">
    <source>
        <dbReference type="Proteomes" id="UP001196509"/>
    </source>
</evidence>
<dbReference type="InterPro" id="IPR016130">
    <property type="entry name" value="Tyr_Pase_AS"/>
</dbReference>
<organism evidence="1 2">
    <name type="scientific">Flavimaribacter sediminis</name>
    <dbReference type="NCBI Taxonomy" id="2865987"/>
    <lineage>
        <taxon>Bacteria</taxon>
        <taxon>Pseudomonadati</taxon>
        <taxon>Pseudomonadota</taxon>
        <taxon>Alphaproteobacteria</taxon>
        <taxon>Hyphomicrobiales</taxon>
        <taxon>Rhizobiaceae</taxon>
        <taxon>Flavimaribacter</taxon>
    </lineage>
</organism>
<comment type="caution">
    <text evidence="1">The sequence shown here is derived from an EMBL/GenBank/DDBJ whole genome shotgun (WGS) entry which is preliminary data.</text>
</comment>
<keyword evidence="2" id="KW-1185">Reference proteome</keyword>